<feature type="transmembrane region" description="Helical" evidence="1">
    <location>
        <begin position="240"/>
        <end position="257"/>
    </location>
</feature>
<evidence type="ECO:0000313" key="3">
    <source>
        <dbReference type="Proteomes" id="UP000232883"/>
    </source>
</evidence>
<proteinExistence type="predicted"/>
<evidence type="ECO:0000256" key="1">
    <source>
        <dbReference type="SAM" id="Phobius"/>
    </source>
</evidence>
<dbReference type="KEGG" id="spir:CWM47_31320"/>
<gene>
    <name evidence="2" type="ORF">CWM47_31320</name>
</gene>
<feature type="transmembrane region" description="Helical" evidence="1">
    <location>
        <begin position="263"/>
        <end position="288"/>
    </location>
</feature>
<keyword evidence="1" id="KW-1133">Transmembrane helix</keyword>
<feature type="transmembrane region" description="Helical" evidence="1">
    <location>
        <begin position="338"/>
        <end position="362"/>
    </location>
</feature>
<organism evidence="2 3">
    <name type="scientific">Spirosoma pollinicola</name>
    <dbReference type="NCBI Taxonomy" id="2057025"/>
    <lineage>
        <taxon>Bacteria</taxon>
        <taxon>Pseudomonadati</taxon>
        <taxon>Bacteroidota</taxon>
        <taxon>Cytophagia</taxon>
        <taxon>Cytophagales</taxon>
        <taxon>Cytophagaceae</taxon>
        <taxon>Spirosoma</taxon>
    </lineage>
</organism>
<dbReference type="RefSeq" id="WP_100992493.1">
    <property type="nucleotide sequence ID" value="NZ_CP025096.1"/>
</dbReference>
<sequence length="368" mass="43022">MNEDGVLSKYISEIEVFLENLIINKKLKEELNMHDSKGVGLVIGKVDFQGISIKKSLDCIGSVFYGLKIYKSDKVKHFIINSLFRMWLLQKKKYKLDQVRFYIDTKDIALNLQYAQIDNDLFLNDGYSQYPYSFKPFGNVNLHSVRVNQLFVSPQIGIHYLTRWKVTGLIYNYIYSKSDKDINDSDQKLLQECNWFDDFYNEDNLRQPYEQYAKVLMAVGDDAIARKVLLKTATRNWREAFLFFLLKFFSALGVPAYRSLFGLFILTIIGTCVYYYSAINGYVLYKFLNQEKYILLDSKNLINIGESKLLLETFVYSIQELLPINVSEKDIFKPYNIFTIVYSLIHNFFGTILLAMFVLGIARITRRS</sequence>
<accession>A0A2K8Z7U8</accession>
<keyword evidence="3" id="KW-1185">Reference proteome</keyword>
<name>A0A2K8Z7U8_9BACT</name>
<keyword evidence="1" id="KW-0472">Membrane</keyword>
<dbReference type="AlphaFoldDB" id="A0A2K8Z7U8"/>
<reference evidence="2 3" key="1">
    <citation type="submission" date="2017-11" db="EMBL/GenBank/DDBJ databases">
        <title>Taxonomic description and genome sequences of Spirosoma HA7 sp. nov., isolated from pollen microhabitat of Corylus avellana.</title>
        <authorList>
            <person name="Ambika Manirajan B."/>
            <person name="Suarez C."/>
            <person name="Ratering S."/>
            <person name="Geissler-Plaum R."/>
            <person name="Cardinale M."/>
            <person name="Sylvia S."/>
        </authorList>
    </citation>
    <scope>NUCLEOTIDE SEQUENCE [LARGE SCALE GENOMIC DNA]</scope>
    <source>
        <strain evidence="2 3">HA7</strain>
    </source>
</reference>
<keyword evidence="1" id="KW-0812">Transmembrane</keyword>
<protein>
    <submittedName>
        <fullName evidence="2">Uncharacterized protein</fullName>
    </submittedName>
</protein>
<evidence type="ECO:0000313" key="2">
    <source>
        <dbReference type="EMBL" id="AUD05942.1"/>
    </source>
</evidence>
<dbReference type="Proteomes" id="UP000232883">
    <property type="component" value="Chromosome"/>
</dbReference>
<dbReference type="EMBL" id="CP025096">
    <property type="protein sequence ID" value="AUD05942.1"/>
    <property type="molecule type" value="Genomic_DNA"/>
</dbReference>
<dbReference type="OrthoDB" id="1493947at2"/>